<proteinExistence type="predicted"/>
<dbReference type="Proteomes" id="UP001201163">
    <property type="component" value="Unassembled WGS sequence"/>
</dbReference>
<gene>
    <name evidence="1" type="ORF">EDB92DRAFT_1800623</name>
</gene>
<sequence>MTTGNGPAPLPQTQHYIRFSIAPPSSDALHVRRALQEALVQSFGAARSHTYLDVLWVADSGTECIVRTGGPTDAASVMAAAAVFQGQPRLSTLRESPFLPAISGDSDTQKLFLR</sequence>
<accession>A0AAD4LI39</accession>
<name>A0AAD4LI39_9AGAM</name>
<dbReference type="EMBL" id="JAKELL010000042">
    <property type="protein sequence ID" value="KAH8988345.1"/>
    <property type="molecule type" value="Genomic_DNA"/>
</dbReference>
<reference evidence="1" key="1">
    <citation type="submission" date="2022-01" db="EMBL/GenBank/DDBJ databases">
        <title>Comparative genomics reveals a dynamic genome evolution in the ectomycorrhizal milk-cap (Lactarius) mushrooms.</title>
        <authorList>
            <consortium name="DOE Joint Genome Institute"/>
            <person name="Lebreton A."/>
            <person name="Tang N."/>
            <person name="Kuo A."/>
            <person name="LaButti K."/>
            <person name="Drula E."/>
            <person name="Barry K."/>
            <person name="Clum A."/>
            <person name="Lipzen A."/>
            <person name="Mousain D."/>
            <person name="Ng V."/>
            <person name="Wang R."/>
            <person name="Wang X."/>
            <person name="Dai Y."/>
            <person name="Henrissat B."/>
            <person name="Grigoriev I.V."/>
            <person name="Guerin-Laguette A."/>
            <person name="Yu F."/>
            <person name="Martin F.M."/>
        </authorList>
    </citation>
    <scope>NUCLEOTIDE SEQUENCE</scope>
    <source>
        <strain evidence="1">QP</strain>
    </source>
</reference>
<organism evidence="1 2">
    <name type="scientific">Lactarius akahatsu</name>
    <dbReference type="NCBI Taxonomy" id="416441"/>
    <lineage>
        <taxon>Eukaryota</taxon>
        <taxon>Fungi</taxon>
        <taxon>Dikarya</taxon>
        <taxon>Basidiomycota</taxon>
        <taxon>Agaricomycotina</taxon>
        <taxon>Agaricomycetes</taxon>
        <taxon>Russulales</taxon>
        <taxon>Russulaceae</taxon>
        <taxon>Lactarius</taxon>
    </lineage>
</organism>
<comment type="caution">
    <text evidence="1">The sequence shown here is derived from an EMBL/GenBank/DDBJ whole genome shotgun (WGS) entry which is preliminary data.</text>
</comment>
<keyword evidence="2" id="KW-1185">Reference proteome</keyword>
<evidence type="ECO:0000313" key="2">
    <source>
        <dbReference type="Proteomes" id="UP001201163"/>
    </source>
</evidence>
<protein>
    <submittedName>
        <fullName evidence="1">Uncharacterized protein</fullName>
    </submittedName>
</protein>
<dbReference type="AlphaFoldDB" id="A0AAD4LI39"/>
<evidence type="ECO:0000313" key="1">
    <source>
        <dbReference type="EMBL" id="KAH8988345.1"/>
    </source>
</evidence>